<protein>
    <submittedName>
        <fullName evidence="1">Uncharacterized protein</fullName>
    </submittedName>
</protein>
<dbReference type="VEuPathDB" id="FungiDB:RhiirA1_473331"/>
<dbReference type="Proteomes" id="UP000232688">
    <property type="component" value="Unassembled WGS sequence"/>
</dbReference>
<reference evidence="1 2" key="1">
    <citation type="submission" date="2017-10" db="EMBL/GenBank/DDBJ databases">
        <title>Extensive intraspecific genome diversity in a model arbuscular mycorrhizal fungus.</title>
        <authorList>
            <person name="Chen E.C.H."/>
            <person name="Morin E."/>
            <person name="Baudet D."/>
            <person name="Noel J."/>
            <person name="Ndikumana S."/>
            <person name="Charron P."/>
            <person name="St-Onge C."/>
            <person name="Giorgi J."/>
            <person name="Grigoriev I.V."/>
            <person name="Roux C."/>
            <person name="Martin F.M."/>
            <person name="Corradi N."/>
        </authorList>
    </citation>
    <scope>NUCLEOTIDE SEQUENCE [LARGE SCALE GENOMIC DNA]</scope>
    <source>
        <strain evidence="1 2">A1</strain>
    </source>
</reference>
<dbReference type="AlphaFoldDB" id="A0A2N0R0R6"/>
<name>A0A2N0R0R6_9GLOM</name>
<dbReference type="EMBL" id="LLXH01001987">
    <property type="protein sequence ID" value="PKC56899.1"/>
    <property type="molecule type" value="Genomic_DNA"/>
</dbReference>
<accession>A0A2N0R0R6</accession>
<dbReference type="VEuPathDB" id="FungiDB:FUN_022685"/>
<organism evidence="1 2">
    <name type="scientific">Rhizophagus irregularis</name>
    <dbReference type="NCBI Taxonomy" id="588596"/>
    <lineage>
        <taxon>Eukaryota</taxon>
        <taxon>Fungi</taxon>
        <taxon>Fungi incertae sedis</taxon>
        <taxon>Mucoromycota</taxon>
        <taxon>Glomeromycotina</taxon>
        <taxon>Glomeromycetes</taxon>
        <taxon>Glomerales</taxon>
        <taxon>Glomeraceae</taxon>
        <taxon>Rhizophagus</taxon>
    </lineage>
</organism>
<evidence type="ECO:0000313" key="1">
    <source>
        <dbReference type="EMBL" id="PKC56899.1"/>
    </source>
</evidence>
<dbReference type="VEuPathDB" id="FungiDB:RhiirFUN_016120"/>
<comment type="caution">
    <text evidence="1">The sequence shown here is derived from an EMBL/GenBank/DDBJ whole genome shotgun (WGS) entry which is preliminary data.</text>
</comment>
<sequence>MPRRKTRKTKKPAKKPKLFSSCQEICDAYKEDFNICLAEINYVPLPGKMLLEPVTTLSEKSASKWTDKDIMPIAELLAGRISIDASGENRQGANALGKIGPDLNEYIFTHPKIRSIMDPVYVVVDLNTGIPVNVNFYPPPGSPHIAAVPRPGTHHVFIFNGPRATDDVQHLIGWLQGTNPNAIRNSNRFCSIIYVPNTGDLLSDYYELCPNVPEAFKDKYFSRKEMESLLKLKDIINDLK</sequence>
<reference evidence="1 2" key="2">
    <citation type="submission" date="2017-10" db="EMBL/GenBank/DDBJ databases">
        <title>Genome analyses suggest a sexual origin of heterokaryosis in a supposedly ancient asexual fungus.</title>
        <authorList>
            <person name="Corradi N."/>
            <person name="Sedzielewska K."/>
            <person name="Noel J."/>
            <person name="Charron P."/>
            <person name="Farinelli L."/>
            <person name="Marton T."/>
            <person name="Kruger M."/>
            <person name="Pelin A."/>
            <person name="Brachmann A."/>
            <person name="Corradi N."/>
        </authorList>
    </citation>
    <scope>NUCLEOTIDE SEQUENCE [LARGE SCALE GENOMIC DNA]</scope>
    <source>
        <strain evidence="1 2">A1</strain>
    </source>
</reference>
<evidence type="ECO:0000313" key="2">
    <source>
        <dbReference type="Proteomes" id="UP000232688"/>
    </source>
</evidence>
<proteinExistence type="predicted"/>
<gene>
    <name evidence="1" type="ORF">RhiirA1_473331</name>
</gene>